<evidence type="ECO:0000256" key="2">
    <source>
        <dbReference type="SAM" id="Phobius"/>
    </source>
</evidence>
<dbReference type="PROSITE" id="PS51272">
    <property type="entry name" value="SLH"/>
    <property type="match status" value="1"/>
</dbReference>
<dbReference type="OrthoDB" id="9787830at2"/>
<dbReference type="GO" id="GO:0071281">
    <property type="term" value="P:cellular response to iron ion"/>
    <property type="evidence" value="ECO:0007669"/>
    <property type="project" value="TreeGrafter"/>
</dbReference>
<organism evidence="4 5">
    <name type="scientific">Dethiosulfatibacter aminovorans DSM 17477</name>
    <dbReference type="NCBI Taxonomy" id="1121476"/>
    <lineage>
        <taxon>Bacteria</taxon>
        <taxon>Bacillati</taxon>
        <taxon>Bacillota</taxon>
        <taxon>Tissierellia</taxon>
        <taxon>Dethiosulfatibacter</taxon>
    </lineage>
</organism>
<dbReference type="PANTHER" id="PTHR30535">
    <property type="entry name" value="VITAMIN B12-BINDING PROTEIN"/>
    <property type="match status" value="1"/>
</dbReference>
<dbReference type="AlphaFoldDB" id="A0A1M6EKQ8"/>
<proteinExistence type="inferred from homology"/>
<gene>
    <name evidence="4" type="ORF">SAMN02745751_01228</name>
</gene>
<sequence length="459" mass="52000">MEKIGLKKIYAAMVLMVAMVFLMRVPIEAGVNGIKKVLPKIAEIEFEDSDGRVILMDDAARRIISLETSHTQNLYSLGAGHLLVGVGYQEVYPLEIGGLEKFNLEKDAEGIISANPDLVLITPEIRRLYRDQTDILLRSGINVVSLYPERLEDLGGYLKKLGMTVGLEKKSELLFDEIMDSLEREKVGAEVGKSASFESSDMEMLLLEDSSVEASMMNYAGGIYEEDTLNADIYFTQTGFKDLGGSLRAVYERKDSEDIKAVRKGKVYEISKSISSPTMMMPKGVREMKRLLDPEEYRSIDYLSDESTLTREVLAEMIVTYAGMQIFYPDYSYFSEERSRYYGDFEDVKPDHEYFEYVETAVGRGILDYDFTSRGMFFNPDEAVTREDFAEAIWMMKSDFEKVREVEIEDLGQCQSPRIVERLVEAGVFETEGNNFNPDGEVTCCQAVEIFEKIGGIND</sequence>
<reference evidence="4 5" key="1">
    <citation type="submission" date="2016-11" db="EMBL/GenBank/DDBJ databases">
        <authorList>
            <person name="Jaros S."/>
            <person name="Januszkiewicz K."/>
            <person name="Wedrychowicz H."/>
        </authorList>
    </citation>
    <scope>NUCLEOTIDE SEQUENCE [LARGE SCALE GENOMIC DNA]</scope>
    <source>
        <strain evidence="4 5">DSM 17477</strain>
    </source>
</reference>
<dbReference type="Gene3D" id="3.40.50.1980">
    <property type="entry name" value="Nitrogenase molybdenum iron protein domain"/>
    <property type="match status" value="2"/>
</dbReference>
<dbReference type="SUPFAM" id="SSF53807">
    <property type="entry name" value="Helical backbone' metal receptor"/>
    <property type="match status" value="1"/>
</dbReference>
<dbReference type="PANTHER" id="PTHR30535:SF34">
    <property type="entry name" value="MOLYBDATE-BINDING PROTEIN MOLA"/>
    <property type="match status" value="1"/>
</dbReference>
<name>A0A1M6EKQ8_9FIRM</name>
<keyword evidence="2" id="KW-1133">Transmembrane helix</keyword>
<protein>
    <submittedName>
        <fullName evidence="4">ABC-type Fe3+-hydroxamate transport system, substrate-binding protein</fullName>
    </submittedName>
</protein>
<feature type="domain" description="SLH" evidence="3">
    <location>
        <begin position="341"/>
        <end position="407"/>
    </location>
</feature>
<dbReference type="Proteomes" id="UP000184052">
    <property type="component" value="Unassembled WGS sequence"/>
</dbReference>
<keyword evidence="2" id="KW-0472">Membrane</keyword>
<evidence type="ECO:0000259" key="3">
    <source>
        <dbReference type="PROSITE" id="PS51272"/>
    </source>
</evidence>
<evidence type="ECO:0000256" key="1">
    <source>
        <dbReference type="ARBA" id="ARBA00008814"/>
    </source>
</evidence>
<keyword evidence="2" id="KW-0812">Transmembrane</keyword>
<dbReference type="Pfam" id="PF00395">
    <property type="entry name" value="SLH"/>
    <property type="match status" value="1"/>
</dbReference>
<dbReference type="STRING" id="1121476.SAMN02745751_01228"/>
<keyword evidence="5" id="KW-1185">Reference proteome</keyword>
<comment type="similarity">
    <text evidence="1">Belongs to the bacterial solute-binding protein 8 family.</text>
</comment>
<accession>A0A1M6EKQ8</accession>
<feature type="transmembrane region" description="Helical" evidence="2">
    <location>
        <begin position="9"/>
        <end position="27"/>
    </location>
</feature>
<dbReference type="InterPro" id="IPR050902">
    <property type="entry name" value="ABC_Transporter_SBP"/>
</dbReference>
<evidence type="ECO:0000313" key="5">
    <source>
        <dbReference type="Proteomes" id="UP000184052"/>
    </source>
</evidence>
<evidence type="ECO:0000313" key="4">
    <source>
        <dbReference type="EMBL" id="SHI86034.1"/>
    </source>
</evidence>
<dbReference type="InterPro" id="IPR001119">
    <property type="entry name" value="SLH_dom"/>
</dbReference>
<dbReference type="EMBL" id="FQZL01000007">
    <property type="protein sequence ID" value="SHI86034.1"/>
    <property type="molecule type" value="Genomic_DNA"/>
</dbReference>
<dbReference type="RefSeq" id="WP_073048642.1">
    <property type="nucleotide sequence ID" value="NZ_FQZL01000007.1"/>
</dbReference>